<evidence type="ECO:0000313" key="1">
    <source>
        <dbReference type="EMBL" id="CAG8793415.1"/>
    </source>
</evidence>
<evidence type="ECO:0000313" key="2">
    <source>
        <dbReference type="Proteomes" id="UP000789920"/>
    </source>
</evidence>
<proteinExistence type="predicted"/>
<organism evidence="1 2">
    <name type="scientific">Racocetra persica</name>
    <dbReference type="NCBI Taxonomy" id="160502"/>
    <lineage>
        <taxon>Eukaryota</taxon>
        <taxon>Fungi</taxon>
        <taxon>Fungi incertae sedis</taxon>
        <taxon>Mucoromycota</taxon>
        <taxon>Glomeromycotina</taxon>
        <taxon>Glomeromycetes</taxon>
        <taxon>Diversisporales</taxon>
        <taxon>Gigasporaceae</taxon>
        <taxon>Racocetra</taxon>
    </lineage>
</organism>
<dbReference type="EMBL" id="CAJVQC010053825">
    <property type="protein sequence ID" value="CAG8793415.1"/>
    <property type="molecule type" value="Genomic_DNA"/>
</dbReference>
<feature type="non-terminal residue" evidence="1">
    <location>
        <position position="1"/>
    </location>
</feature>
<accession>A0ACA9RID0</accession>
<sequence>VSSTTWRRITENVLVKAEANGTLVSYYRDHKDKYMCSNCYNTIVVNGLSIFKEHAIEYKRGLKRHREDDSLSMSESIFLLTNIIVEREIIGNDPPIVSFSKLRSITKGKNVFKKDISLFVNLIELLTDAIDALSHAGIMILQRYLDKEKTAIIDNHLSKFHREISLDKKLENITLHKYNDRIRERREERKMKNTMLLDFFELSLKDMNSYINTLQQ</sequence>
<keyword evidence="2" id="KW-1185">Reference proteome</keyword>
<reference evidence="1" key="1">
    <citation type="submission" date="2021-06" db="EMBL/GenBank/DDBJ databases">
        <authorList>
            <person name="Kallberg Y."/>
            <person name="Tangrot J."/>
            <person name="Rosling A."/>
        </authorList>
    </citation>
    <scope>NUCLEOTIDE SEQUENCE</scope>
    <source>
        <strain evidence="1">MA461A</strain>
    </source>
</reference>
<protein>
    <submittedName>
        <fullName evidence="1">466_t:CDS:1</fullName>
    </submittedName>
</protein>
<dbReference type="Proteomes" id="UP000789920">
    <property type="component" value="Unassembled WGS sequence"/>
</dbReference>
<name>A0ACA9RID0_9GLOM</name>
<comment type="caution">
    <text evidence="1">The sequence shown here is derived from an EMBL/GenBank/DDBJ whole genome shotgun (WGS) entry which is preliminary data.</text>
</comment>
<feature type="non-terminal residue" evidence="1">
    <location>
        <position position="216"/>
    </location>
</feature>
<gene>
    <name evidence="1" type="ORF">RPERSI_LOCUS19567</name>
</gene>